<organism evidence="1 2">
    <name type="scientific">Crepidotus variabilis</name>
    <dbReference type="NCBI Taxonomy" id="179855"/>
    <lineage>
        <taxon>Eukaryota</taxon>
        <taxon>Fungi</taxon>
        <taxon>Dikarya</taxon>
        <taxon>Basidiomycota</taxon>
        <taxon>Agaricomycotina</taxon>
        <taxon>Agaricomycetes</taxon>
        <taxon>Agaricomycetidae</taxon>
        <taxon>Agaricales</taxon>
        <taxon>Agaricineae</taxon>
        <taxon>Crepidotaceae</taxon>
        <taxon>Crepidotus</taxon>
    </lineage>
</organism>
<sequence>MFVNNPYAQAGWHNPQNPNSINGTPWNVAARTPPTFGALPSPDSRPPSFLTFEFSLNPTIFNSIVTGPKKNKYFEISTAAGTTTISKPGSQFAMIVWSQHPTVEASGVLARQRATDFLRLSADHSHRSMIIAGRNYAWVPRESGIYLYSSGPNLPTEYARLTLKADAAKVVLEITSEAFQAGLFEPCIISAVLLFCERSID</sequence>
<evidence type="ECO:0000313" key="2">
    <source>
        <dbReference type="Proteomes" id="UP000807306"/>
    </source>
</evidence>
<keyword evidence="2" id="KW-1185">Reference proteome</keyword>
<comment type="caution">
    <text evidence="1">The sequence shown here is derived from an EMBL/GenBank/DDBJ whole genome shotgun (WGS) entry which is preliminary data.</text>
</comment>
<accession>A0A9P6E5S9</accession>
<reference evidence="1" key="1">
    <citation type="submission" date="2020-11" db="EMBL/GenBank/DDBJ databases">
        <authorList>
            <consortium name="DOE Joint Genome Institute"/>
            <person name="Ahrendt S."/>
            <person name="Riley R."/>
            <person name="Andreopoulos W."/>
            <person name="Labutti K."/>
            <person name="Pangilinan J."/>
            <person name="Ruiz-Duenas F.J."/>
            <person name="Barrasa J.M."/>
            <person name="Sanchez-Garcia M."/>
            <person name="Camarero S."/>
            <person name="Miyauchi S."/>
            <person name="Serrano A."/>
            <person name="Linde D."/>
            <person name="Babiker R."/>
            <person name="Drula E."/>
            <person name="Ayuso-Fernandez I."/>
            <person name="Pacheco R."/>
            <person name="Padilla G."/>
            <person name="Ferreira P."/>
            <person name="Barriuso J."/>
            <person name="Kellner H."/>
            <person name="Castanera R."/>
            <person name="Alfaro M."/>
            <person name="Ramirez L."/>
            <person name="Pisabarro A.G."/>
            <person name="Kuo A."/>
            <person name="Tritt A."/>
            <person name="Lipzen A."/>
            <person name="He G."/>
            <person name="Yan M."/>
            <person name="Ng V."/>
            <person name="Cullen D."/>
            <person name="Martin F."/>
            <person name="Rosso M.-N."/>
            <person name="Henrissat B."/>
            <person name="Hibbett D."/>
            <person name="Martinez A.T."/>
            <person name="Grigoriev I.V."/>
        </authorList>
    </citation>
    <scope>NUCLEOTIDE SEQUENCE</scope>
    <source>
        <strain evidence="1">CBS 506.95</strain>
    </source>
</reference>
<name>A0A9P6E5S9_9AGAR</name>
<dbReference type="EMBL" id="MU157929">
    <property type="protein sequence ID" value="KAF9522958.1"/>
    <property type="molecule type" value="Genomic_DNA"/>
</dbReference>
<protein>
    <submittedName>
        <fullName evidence="1">Uncharacterized protein</fullName>
    </submittedName>
</protein>
<dbReference type="OrthoDB" id="3191568at2759"/>
<gene>
    <name evidence="1" type="ORF">CPB83DRAFT_878153</name>
</gene>
<dbReference type="AlphaFoldDB" id="A0A9P6E5S9"/>
<evidence type="ECO:0000313" key="1">
    <source>
        <dbReference type="EMBL" id="KAF9522958.1"/>
    </source>
</evidence>
<dbReference type="Proteomes" id="UP000807306">
    <property type="component" value="Unassembled WGS sequence"/>
</dbReference>
<proteinExistence type="predicted"/>